<dbReference type="InterPro" id="IPR014456">
    <property type="entry name" value="UCP010244_IM"/>
</dbReference>
<dbReference type="InterPro" id="IPR010679">
    <property type="entry name" value="DUF1254"/>
</dbReference>
<evidence type="ECO:0000313" key="3">
    <source>
        <dbReference type="EMBL" id="SFI60617.1"/>
    </source>
</evidence>
<keyword evidence="4" id="KW-1185">Reference proteome</keyword>
<keyword evidence="1" id="KW-1133">Transmembrane helix</keyword>
<sequence length="180" mass="19566">MARFLHAIILGLVGAGIIHIAVLLMVPAYSQRDAWSALSELSNYNNVTRLDRPGAEPVIGSIDPLFNVVGCRFDLSDGVVRLLGGGKIPYWSMSVYNRAGQNIFSVNDSSTSGSSFDFVIATPAQMIELRNTMPADFDRSIFVEADIDEGIVVVRAFTPDESWEETIATYLAGLACTSQE</sequence>
<name>A0A1I3JK26_9HYPH</name>
<feature type="transmembrane region" description="Helical" evidence="1">
    <location>
        <begin position="7"/>
        <end position="29"/>
    </location>
</feature>
<keyword evidence="1" id="KW-0812">Transmembrane</keyword>
<dbReference type="Pfam" id="PF06863">
    <property type="entry name" value="DUF1254"/>
    <property type="match status" value="1"/>
</dbReference>
<dbReference type="RefSeq" id="WP_091519116.1">
    <property type="nucleotide sequence ID" value="NZ_FORF01000004.1"/>
</dbReference>
<gene>
    <name evidence="3" type="ORF">SAMN03080618_00888</name>
</gene>
<protein>
    <submittedName>
        <fullName evidence="3">Uncharacterized membrane protein</fullName>
    </submittedName>
</protein>
<proteinExistence type="predicted"/>
<dbReference type="OrthoDB" id="1346484at2"/>
<evidence type="ECO:0000256" key="1">
    <source>
        <dbReference type="SAM" id="Phobius"/>
    </source>
</evidence>
<dbReference type="Proteomes" id="UP000242763">
    <property type="component" value="Unassembled WGS sequence"/>
</dbReference>
<dbReference type="STRING" id="1121003.SAMN03080618_00888"/>
<evidence type="ECO:0000259" key="2">
    <source>
        <dbReference type="Pfam" id="PF06863"/>
    </source>
</evidence>
<accession>A0A1I3JK26</accession>
<reference evidence="4" key="1">
    <citation type="submission" date="2016-10" db="EMBL/GenBank/DDBJ databases">
        <authorList>
            <person name="Varghese N."/>
            <person name="Submissions S."/>
        </authorList>
    </citation>
    <scope>NUCLEOTIDE SEQUENCE [LARGE SCALE GENOMIC DNA]</scope>
    <source>
        <strain evidence="4">DSM 21857</strain>
    </source>
</reference>
<dbReference type="PIRSF" id="PIRSF010244">
    <property type="entry name" value="UCP010244_imp"/>
    <property type="match status" value="1"/>
</dbReference>
<keyword evidence="1" id="KW-0472">Membrane</keyword>
<dbReference type="AlphaFoldDB" id="A0A1I3JK26"/>
<feature type="domain" description="DUF1254" evidence="2">
    <location>
        <begin position="72"/>
        <end position="177"/>
    </location>
</feature>
<dbReference type="EMBL" id="FORF01000004">
    <property type="protein sequence ID" value="SFI60617.1"/>
    <property type="molecule type" value="Genomic_DNA"/>
</dbReference>
<organism evidence="3 4">
    <name type="scientific">Aquamicrobium aerolatum DSM 21857</name>
    <dbReference type="NCBI Taxonomy" id="1121003"/>
    <lineage>
        <taxon>Bacteria</taxon>
        <taxon>Pseudomonadati</taxon>
        <taxon>Pseudomonadota</taxon>
        <taxon>Alphaproteobacteria</taxon>
        <taxon>Hyphomicrobiales</taxon>
        <taxon>Phyllobacteriaceae</taxon>
        <taxon>Aerobium</taxon>
    </lineage>
</organism>
<evidence type="ECO:0000313" key="4">
    <source>
        <dbReference type="Proteomes" id="UP000242763"/>
    </source>
</evidence>